<evidence type="ECO:0000256" key="1">
    <source>
        <dbReference type="ARBA" id="ARBA00022679"/>
    </source>
</evidence>
<dbReference type="InterPro" id="IPR000182">
    <property type="entry name" value="GNAT_dom"/>
</dbReference>
<protein>
    <submittedName>
        <fullName evidence="4">GNAT family N-acetyltransferase</fullName>
    </submittedName>
</protein>
<dbReference type="InterPro" id="IPR050832">
    <property type="entry name" value="Bact_Acetyltransf"/>
</dbReference>
<dbReference type="RefSeq" id="WP_166274061.1">
    <property type="nucleotide sequence ID" value="NZ_JAAFGS010000003.1"/>
</dbReference>
<dbReference type="Gene3D" id="3.40.630.30">
    <property type="match status" value="1"/>
</dbReference>
<evidence type="ECO:0000313" key="4">
    <source>
        <dbReference type="EMBL" id="NGZ75642.1"/>
    </source>
</evidence>
<comment type="caution">
    <text evidence="4">The sequence shown here is derived from an EMBL/GenBank/DDBJ whole genome shotgun (WGS) entry which is preliminary data.</text>
</comment>
<dbReference type="PROSITE" id="PS51186">
    <property type="entry name" value="GNAT"/>
    <property type="match status" value="1"/>
</dbReference>
<evidence type="ECO:0000256" key="2">
    <source>
        <dbReference type="ARBA" id="ARBA00023315"/>
    </source>
</evidence>
<dbReference type="Pfam" id="PF00583">
    <property type="entry name" value="Acetyltransf_1"/>
    <property type="match status" value="1"/>
</dbReference>
<dbReference type="PANTHER" id="PTHR43877">
    <property type="entry name" value="AMINOALKYLPHOSPHONATE N-ACETYLTRANSFERASE-RELATED-RELATED"/>
    <property type="match status" value="1"/>
</dbReference>
<gene>
    <name evidence="4" type="ORF">GYN08_09930</name>
</gene>
<feature type="domain" description="N-acetyltransferase" evidence="3">
    <location>
        <begin position="11"/>
        <end position="154"/>
    </location>
</feature>
<evidence type="ECO:0000313" key="5">
    <source>
        <dbReference type="Proteomes" id="UP000800303"/>
    </source>
</evidence>
<dbReference type="Proteomes" id="UP000800303">
    <property type="component" value="Unassembled WGS sequence"/>
</dbReference>
<keyword evidence="1" id="KW-0808">Transferase</keyword>
<evidence type="ECO:0000259" key="3">
    <source>
        <dbReference type="PROSITE" id="PS51186"/>
    </source>
</evidence>
<reference evidence="4 5" key="1">
    <citation type="submission" date="2020-01" db="EMBL/GenBank/DDBJ databases">
        <title>Polyphasic characterisation and genomic insights into a novel alkali tolerant bacterium VR-M41.</title>
        <authorList>
            <person name="Vemuluri V.R."/>
        </authorList>
    </citation>
    <scope>NUCLEOTIDE SEQUENCE [LARGE SCALE GENOMIC DNA]</scope>
    <source>
        <strain evidence="4 5">VR-M41</strain>
    </source>
</reference>
<dbReference type="CDD" id="cd04301">
    <property type="entry name" value="NAT_SF"/>
    <property type="match status" value="1"/>
</dbReference>
<dbReference type="SUPFAM" id="SSF55729">
    <property type="entry name" value="Acyl-CoA N-acyltransferases (Nat)"/>
    <property type="match status" value="1"/>
</dbReference>
<keyword evidence="5" id="KW-1185">Reference proteome</keyword>
<organism evidence="4 5">
    <name type="scientific">Saccharibacillus alkalitolerans</name>
    <dbReference type="NCBI Taxonomy" id="2705290"/>
    <lineage>
        <taxon>Bacteria</taxon>
        <taxon>Bacillati</taxon>
        <taxon>Bacillota</taxon>
        <taxon>Bacilli</taxon>
        <taxon>Bacillales</taxon>
        <taxon>Paenibacillaceae</taxon>
        <taxon>Saccharibacillus</taxon>
    </lineage>
</organism>
<dbReference type="PANTHER" id="PTHR43877:SF2">
    <property type="entry name" value="AMINOALKYLPHOSPHONATE N-ACETYLTRANSFERASE-RELATED"/>
    <property type="match status" value="1"/>
</dbReference>
<accession>A0ABX0FC66</accession>
<dbReference type="EMBL" id="JAAFGS010000003">
    <property type="protein sequence ID" value="NGZ75642.1"/>
    <property type="molecule type" value="Genomic_DNA"/>
</dbReference>
<keyword evidence="2" id="KW-0012">Acyltransferase</keyword>
<sequence length="154" mass="17142">MKANEANDSEIAIRREREGDAEQLSGLFGQLGYPGKTAALAERLDRLRRHEDYSIFVAERDGILIGTIALHRELPLLRDACEAWITALVVSEEARGSGVGGRLLERAEEWAREQGAAYVRLNSGNREERRQAHLFYRGRGYAAGSTGFAKALKQ</sequence>
<dbReference type="InterPro" id="IPR016181">
    <property type="entry name" value="Acyl_CoA_acyltransferase"/>
</dbReference>
<proteinExistence type="predicted"/>
<name>A0ABX0FC66_9BACL</name>